<gene>
    <name evidence="1" type="ORF">CVV64_09770</name>
</gene>
<dbReference type="Proteomes" id="UP000233256">
    <property type="component" value="Unassembled WGS sequence"/>
</dbReference>
<organism evidence="1 2">
    <name type="scientific">Candidatus Wallbacteria bacterium HGW-Wallbacteria-1</name>
    <dbReference type="NCBI Taxonomy" id="2013854"/>
    <lineage>
        <taxon>Bacteria</taxon>
        <taxon>Candidatus Walliibacteriota</taxon>
    </lineage>
</organism>
<accession>A0A2N1PQL0</accession>
<sequence length="176" mass="20090">MKKSALIIATFILLTVIIGSFPLYSANQLKRGTIVIANVPSPLKSFSFRKNGLVPLRRADFFIKSQSPEDYLFGKIFKKQSARCQYVIFPVFGNSMYAFRPGRDTGEMMEMILSGEAKGIEANTRKYDSNGLPFNELSELNGLVLIFRDRDSRYWRMDITDVIGDNVRFSYVRVCD</sequence>
<name>A0A2N1PQL0_9BACT</name>
<protein>
    <submittedName>
        <fullName evidence="1">Uncharacterized protein</fullName>
    </submittedName>
</protein>
<dbReference type="AlphaFoldDB" id="A0A2N1PQL0"/>
<proteinExistence type="predicted"/>
<dbReference type="EMBL" id="PGXC01000005">
    <property type="protein sequence ID" value="PKK90635.1"/>
    <property type="molecule type" value="Genomic_DNA"/>
</dbReference>
<comment type="caution">
    <text evidence="1">The sequence shown here is derived from an EMBL/GenBank/DDBJ whole genome shotgun (WGS) entry which is preliminary data.</text>
</comment>
<evidence type="ECO:0000313" key="2">
    <source>
        <dbReference type="Proteomes" id="UP000233256"/>
    </source>
</evidence>
<reference evidence="1 2" key="1">
    <citation type="journal article" date="2017" name="ISME J.">
        <title>Potential for microbial H2 and metal transformations associated with novel bacteria and archaea in deep terrestrial subsurface sediments.</title>
        <authorList>
            <person name="Hernsdorf A.W."/>
            <person name="Amano Y."/>
            <person name="Miyakawa K."/>
            <person name="Ise K."/>
            <person name="Suzuki Y."/>
            <person name="Anantharaman K."/>
            <person name="Probst A."/>
            <person name="Burstein D."/>
            <person name="Thomas B.C."/>
            <person name="Banfield J.F."/>
        </authorList>
    </citation>
    <scope>NUCLEOTIDE SEQUENCE [LARGE SCALE GENOMIC DNA]</scope>
    <source>
        <strain evidence="1">HGW-Wallbacteria-1</strain>
    </source>
</reference>
<evidence type="ECO:0000313" key="1">
    <source>
        <dbReference type="EMBL" id="PKK90635.1"/>
    </source>
</evidence>